<keyword evidence="4" id="KW-1185">Reference proteome</keyword>
<gene>
    <name evidence="3" type="ORF">FIBSPDRAFT_990483</name>
</gene>
<name>A0A166WT39_9AGAM</name>
<accession>A0A166WT39</accession>
<evidence type="ECO:0000313" key="3">
    <source>
        <dbReference type="EMBL" id="KZP34081.1"/>
    </source>
</evidence>
<protein>
    <recommendedName>
        <fullName evidence="2">Ubiquitin-like domain-containing protein</fullName>
    </recommendedName>
</protein>
<feature type="region of interest" description="Disordered" evidence="1">
    <location>
        <begin position="457"/>
        <end position="495"/>
    </location>
</feature>
<dbReference type="AlphaFoldDB" id="A0A166WT39"/>
<sequence length="685" mass="75230">MYSFLKSEEAGNKATMFNTHQTSGGMVNCVNGSFAMGDYIDGDQILIDYANIYVSNIVATDEVLEFLRGMYPPGPPPNEPTISTTKNTISKISPGLPQIAINGVTVSGDPSAGAADSLIKIRVILNIIDALMDTPSLCHSVTLPDTLASLRRMLQMTELAVRVYQNTPLAKALSLAIMTEAKHCQQLLKELLIKMSNYRHVFSAAMLHFIRQKIWSRTGECSDSASLNSKLRQCHDSAAWPELERGTGTEVLAELANFYLVLEQESKSLRHIKVDAVIVIDHLGRNLPVPMIFCNSSLEFHVVIAGFCRGSAGDLLIQRGDYKILSSDDDKVINPLDFSTVLQSGMTVEMSIVLREWAGERYGSEEHRCPRCSRINSKVITASGWVSWICVLKGGARERDVTAEQTADKQDGTPSSWLSVLINRSRRATKSTQAIHKWSIHRNASIQSWRTQTLAGTHASSQSVQSSSALDLRKNSSNAKVPPSPSEGLPALDLGEPMSGTASYITNHVMGLSAPAHTTTFSQPRHLVDAPSRGRDHQSKTTAFVAGNIATTSRPILPLPATNTYQYSQKSDGEDPGGPRAYDMCMLDDTVTNAVPWELGQMPRQQHSNLVSDPYRSHGPAWKQPVRRPKDQLNTITERSDYSPKATSVFGGTPEFGLHAKEKVVIDEHMVQTKDQKGPINFTEQ</sequence>
<dbReference type="OrthoDB" id="5429838at2759"/>
<evidence type="ECO:0000313" key="4">
    <source>
        <dbReference type="Proteomes" id="UP000076532"/>
    </source>
</evidence>
<dbReference type="Pfam" id="PF22893">
    <property type="entry name" value="ULD_2"/>
    <property type="match status" value="1"/>
</dbReference>
<reference evidence="3 4" key="1">
    <citation type="journal article" date="2016" name="Mol. Biol. Evol.">
        <title>Comparative Genomics of Early-Diverging Mushroom-Forming Fungi Provides Insights into the Origins of Lignocellulose Decay Capabilities.</title>
        <authorList>
            <person name="Nagy L.G."/>
            <person name="Riley R."/>
            <person name="Tritt A."/>
            <person name="Adam C."/>
            <person name="Daum C."/>
            <person name="Floudas D."/>
            <person name="Sun H."/>
            <person name="Yadav J.S."/>
            <person name="Pangilinan J."/>
            <person name="Larsson K.H."/>
            <person name="Matsuura K."/>
            <person name="Barry K."/>
            <person name="Labutti K."/>
            <person name="Kuo R."/>
            <person name="Ohm R.A."/>
            <person name="Bhattacharya S.S."/>
            <person name="Shirouzu T."/>
            <person name="Yoshinaga Y."/>
            <person name="Martin F.M."/>
            <person name="Grigoriev I.V."/>
            <person name="Hibbett D.S."/>
        </authorList>
    </citation>
    <scope>NUCLEOTIDE SEQUENCE [LARGE SCALE GENOMIC DNA]</scope>
    <source>
        <strain evidence="3 4">CBS 109695</strain>
    </source>
</reference>
<evidence type="ECO:0000256" key="1">
    <source>
        <dbReference type="SAM" id="MobiDB-lite"/>
    </source>
</evidence>
<dbReference type="EMBL" id="KV417481">
    <property type="protein sequence ID" value="KZP34081.1"/>
    <property type="molecule type" value="Genomic_DNA"/>
</dbReference>
<dbReference type="Proteomes" id="UP000076532">
    <property type="component" value="Unassembled WGS sequence"/>
</dbReference>
<feature type="domain" description="Ubiquitin-like" evidence="2">
    <location>
        <begin position="273"/>
        <end position="355"/>
    </location>
</feature>
<evidence type="ECO:0000259" key="2">
    <source>
        <dbReference type="Pfam" id="PF22893"/>
    </source>
</evidence>
<organism evidence="3 4">
    <name type="scientific">Athelia psychrophila</name>
    <dbReference type="NCBI Taxonomy" id="1759441"/>
    <lineage>
        <taxon>Eukaryota</taxon>
        <taxon>Fungi</taxon>
        <taxon>Dikarya</taxon>
        <taxon>Basidiomycota</taxon>
        <taxon>Agaricomycotina</taxon>
        <taxon>Agaricomycetes</taxon>
        <taxon>Agaricomycetidae</taxon>
        <taxon>Atheliales</taxon>
        <taxon>Atheliaceae</taxon>
        <taxon>Athelia</taxon>
    </lineage>
</organism>
<dbReference type="InterPro" id="IPR054464">
    <property type="entry name" value="ULD_fung"/>
</dbReference>
<proteinExistence type="predicted"/>